<dbReference type="InterPro" id="IPR013154">
    <property type="entry name" value="ADH-like_N"/>
</dbReference>
<dbReference type="OrthoDB" id="9787435at2"/>
<dbReference type="InterPro" id="IPR002328">
    <property type="entry name" value="ADH_Zn_CS"/>
</dbReference>
<dbReference type="AlphaFoldDB" id="A0A5C7FR62"/>
<evidence type="ECO:0000256" key="1">
    <source>
        <dbReference type="ARBA" id="ARBA00022723"/>
    </source>
</evidence>
<comment type="similarity">
    <text evidence="4">Belongs to the zinc-containing alcohol dehydrogenase family.</text>
</comment>
<dbReference type="Pfam" id="PF08240">
    <property type="entry name" value="ADH_N"/>
    <property type="match status" value="1"/>
</dbReference>
<evidence type="ECO:0000259" key="5">
    <source>
        <dbReference type="SMART" id="SM00829"/>
    </source>
</evidence>
<dbReference type="InterPro" id="IPR020843">
    <property type="entry name" value="ER"/>
</dbReference>
<evidence type="ECO:0000313" key="7">
    <source>
        <dbReference type="Proteomes" id="UP000321907"/>
    </source>
</evidence>
<accession>A0A5C7FR62</accession>
<comment type="caution">
    <text evidence="6">The sequence shown here is derived from an EMBL/GenBank/DDBJ whole genome shotgun (WGS) entry which is preliminary data.</text>
</comment>
<comment type="cofactor">
    <cofactor evidence="4">
        <name>Zn(2+)</name>
        <dbReference type="ChEBI" id="CHEBI:29105"/>
    </cofactor>
</comment>
<sequence>MNNKATQYTGNKQFAVIDTQREEPGAGEVRIKVAYCGVCGTDVHIYHGMMDKRVDIPVTIGHEMSGVIDAIGPDVSGYAVGDRVVVRPLDNRAEKPSDKGFSHIAAGLKFIGIDSPGAMQQYWNVPAFTLHKLPADIDMKLAALTEPLAVACHDVRLSGLTAGETAVVLGGGPIGMLVALVAREAGGKVIISEMNPTRIALAEEMGFNVVNPAKTDLVEYVSEKTDGGLADVVFEVAGVQPTVDVMTEVAGIRGRIVMVAIHGQPRPVNLFKFFWKELKLIGARVYEPEDYDKAIALVSAGDLQLGRLVTSVAPLSGVQSVFEQIDANPDGMKVLLDCQA</sequence>
<dbReference type="Proteomes" id="UP000321907">
    <property type="component" value="Unassembled WGS sequence"/>
</dbReference>
<evidence type="ECO:0000256" key="3">
    <source>
        <dbReference type="ARBA" id="ARBA00023002"/>
    </source>
</evidence>
<dbReference type="EMBL" id="VOXD01000029">
    <property type="protein sequence ID" value="TXF87912.1"/>
    <property type="molecule type" value="Genomic_DNA"/>
</dbReference>
<dbReference type="InterPro" id="IPR013149">
    <property type="entry name" value="ADH-like_C"/>
</dbReference>
<dbReference type="SMART" id="SM00829">
    <property type="entry name" value="PKS_ER"/>
    <property type="match status" value="1"/>
</dbReference>
<dbReference type="GO" id="GO:0016616">
    <property type="term" value="F:oxidoreductase activity, acting on the CH-OH group of donors, NAD or NADP as acceptor"/>
    <property type="evidence" value="ECO:0007669"/>
    <property type="project" value="UniProtKB-ARBA"/>
</dbReference>
<dbReference type="InterPro" id="IPR050129">
    <property type="entry name" value="Zn_alcohol_dh"/>
</dbReference>
<evidence type="ECO:0000256" key="2">
    <source>
        <dbReference type="ARBA" id="ARBA00022833"/>
    </source>
</evidence>
<feature type="domain" description="Enoyl reductase (ER)" evidence="5">
    <location>
        <begin position="10"/>
        <end position="310"/>
    </location>
</feature>
<dbReference type="PROSITE" id="PS00059">
    <property type="entry name" value="ADH_ZINC"/>
    <property type="match status" value="1"/>
</dbReference>
<dbReference type="InterPro" id="IPR036291">
    <property type="entry name" value="NAD(P)-bd_dom_sf"/>
</dbReference>
<dbReference type="SUPFAM" id="SSF51735">
    <property type="entry name" value="NAD(P)-binding Rossmann-fold domains"/>
    <property type="match status" value="1"/>
</dbReference>
<gene>
    <name evidence="6" type="ORF">FUA23_16780</name>
</gene>
<organism evidence="6 7">
    <name type="scientific">Neolewinella aurantiaca</name>
    <dbReference type="NCBI Taxonomy" id="2602767"/>
    <lineage>
        <taxon>Bacteria</taxon>
        <taxon>Pseudomonadati</taxon>
        <taxon>Bacteroidota</taxon>
        <taxon>Saprospiria</taxon>
        <taxon>Saprospirales</taxon>
        <taxon>Lewinellaceae</taxon>
        <taxon>Neolewinella</taxon>
    </lineage>
</organism>
<keyword evidence="2 4" id="KW-0862">Zinc</keyword>
<name>A0A5C7FR62_9BACT</name>
<evidence type="ECO:0000256" key="4">
    <source>
        <dbReference type="RuleBase" id="RU361277"/>
    </source>
</evidence>
<keyword evidence="1 4" id="KW-0479">Metal-binding</keyword>
<proteinExistence type="inferred from homology"/>
<dbReference type="PANTHER" id="PTHR43401">
    <property type="entry name" value="L-THREONINE 3-DEHYDROGENASE"/>
    <property type="match status" value="1"/>
</dbReference>
<dbReference type="Pfam" id="PF00107">
    <property type="entry name" value="ADH_zinc_N"/>
    <property type="match status" value="1"/>
</dbReference>
<reference evidence="6 7" key="1">
    <citation type="submission" date="2019-08" db="EMBL/GenBank/DDBJ databases">
        <title>Lewinella sp. strain SSH13 Genome sequencing and assembly.</title>
        <authorList>
            <person name="Kim I."/>
        </authorList>
    </citation>
    <scope>NUCLEOTIDE SEQUENCE [LARGE SCALE GENOMIC DNA]</scope>
    <source>
        <strain evidence="6 7">SSH13</strain>
    </source>
</reference>
<dbReference type="SUPFAM" id="SSF50129">
    <property type="entry name" value="GroES-like"/>
    <property type="match status" value="1"/>
</dbReference>
<dbReference type="GO" id="GO:0008270">
    <property type="term" value="F:zinc ion binding"/>
    <property type="evidence" value="ECO:0007669"/>
    <property type="project" value="InterPro"/>
</dbReference>
<dbReference type="Gene3D" id="3.40.50.720">
    <property type="entry name" value="NAD(P)-binding Rossmann-like Domain"/>
    <property type="match status" value="1"/>
</dbReference>
<evidence type="ECO:0000313" key="6">
    <source>
        <dbReference type="EMBL" id="TXF87912.1"/>
    </source>
</evidence>
<dbReference type="RefSeq" id="WP_147931924.1">
    <property type="nucleotide sequence ID" value="NZ_VOXD01000029.1"/>
</dbReference>
<dbReference type="PANTHER" id="PTHR43401:SF2">
    <property type="entry name" value="L-THREONINE 3-DEHYDROGENASE"/>
    <property type="match status" value="1"/>
</dbReference>
<keyword evidence="7" id="KW-1185">Reference proteome</keyword>
<dbReference type="InterPro" id="IPR011032">
    <property type="entry name" value="GroES-like_sf"/>
</dbReference>
<keyword evidence="3" id="KW-0560">Oxidoreductase</keyword>
<dbReference type="Gene3D" id="3.90.180.10">
    <property type="entry name" value="Medium-chain alcohol dehydrogenases, catalytic domain"/>
    <property type="match status" value="1"/>
</dbReference>
<protein>
    <submittedName>
        <fullName evidence="6">Zinc-binding dehydrogenase</fullName>
    </submittedName>
</protein>